<feature type="signal peptide" evidence="1">
    <location>
        <begin position="1"/>
        <end position="27"/>
    </location>
</feature>
<name>A0A839DQY4_9PSEU</name>
<dbReference type="SUPFAM" id="SSF74650">
    <property type="entry name" value="Galactose mutarotase-like"/>
    <property type="match status" value="1"/>
</dbReference>
<keyword evidence="1" id="KW-0732">Signal</keyword>
<gene>
    <name evidence="2" type="ORF">FHX42_001739</name>
</gene>
<dbReference type="GO" id="GO:0030246">
    <property type="term" value="F:carbohydrate binding"/>
    <property type="evidence" value="ECO:0007669"/>
    <property type="project" value="InterPro"/>
</dbReference>
<dbReference type="InterPro" id="IPR014718">
    <property type="entry name" value="GH-type_carb-bd"/>
</dbReference>
<dbReference type="InterPro" id="IPR011013">
    <property type="entry name" value="Gal_mutarotase_sf_dom"/>
</dbReference>
<dbReference type="EC" id="5.1.3.3" evidence="2"/>
<dbReference type="GO" id="GO:0033499">
    <property type="term" value="P:galactose catabolic process via UDP-galactose, Leloir pathway"/>
    <property type="evidence" value="ECO:0007669"/>
    <property type="project" value="TreeGrafter"/>
</dbReference>
<dbReference type="PANTHER" id="PTHR10091">
    <property type="entry name" value="ALDOSE-1-EPIMERASE"/>
    <property type="match status" value="1"/>
</dbReference>
<keyword evidence="2" id="KW-0413">Isomerase</keyword>
<dbReference type="RefSeq" id="WP_182543686.1">
    <property type="nucleotide sequence ID" value="NZ_JACGWZ010000002.1"/>
</dbReference>
<dbReference type="InterPro" id="IPR008183">
    <property type="entry name" value="Aldose_1/G6P_1-epimerase"/>
</dbReference>
<dbReference type="InterPro" id="IPR037480">
    <property type="entry name" value="YihR-like"/>
</dbReference>
<evidence type="ECO:0000313" key="2">
    <source>
        <dbReference type="EMBL" id="MBA8824392.1"/>
    </source>
</evidence>
<protein>
    <submittedName>
        <fullName evidence="2">Aldose 1-epimerase</fullName>
        <ecNumber evidence="2">5.1.3.3</ecNumber>
    </submittedName>
</protein>
<dbReference type="GO" id="GO:0004034">
    <property type="term" value="F:aldose 1-epimerase activity"/>
    <property type="evidence" value="ECO:0007669"/>
    <property type="project" value="UniProtKB-EC"/>
</dbReference>
<dbReference type="GO" id="GO:0006006">
    <property type="term" value="P:glucose metabolic process"/>
    <property type="evidence" value="ECO:0007669"/>
    <property type="project" value="TreeGrafter"/>
</dbReference>
<comment type="caution">
    <text evidence="2">The sequence shown here is derived from an EMBL/GenBank/DDBJ whole genome shotgun (WGS) entry which is preliminary data.</text>
</comment>
<dbReference type="AlphaFoldDB" id="A0A839DQY4"/>
<proteinExistence type="predicted"/>
<reference evidence="2 3" key="1">
    <citation type="submission" date="2020-07" db="EMBL/GenBank/DDBJ databases">
        <title>Sequencing the genomes of 1000 actinobacteria strains.</title>
        <authorList>
            <person name="Klenk H.-P."/>
        </authorList>
    </citation>
    <scope>NUCLEOTIDE SEQUENCE [LARGE SCALE GENOMIC DNA]</scope>
    <source>
        <strain evidence="2 3">DSM 45975</strain>
    </source>
</reference>
<dbReference type="EMBL" id="JACGWZ010000002">
    <property type="protein sequence ID" value="MBA8824392.1"/>
    <property type="molecule type" value="Genomic_DNA"/>
</dbReference>
<dbReference type="Gene3D" id="2.70.98.10">
    <property type="match status" value="1"/>
</dbReference>
<sequence length="349" mass="38485">MSDSRRVWTRRSMMTTAMATTTMTALAGTAAGKTGRHGNGEGHGRTQTASGRLYELRSGRQRAVIAGVSATLLSWQYDGTELLVTHPADEVGGGYQGKTILPWPNRIDRGRYTFEGEQLQVPINEPSRESALHGLMNFVEWEPVHHSHDRVVLEYLLHPQYGYPFPMSFRIEFRLDDHGIRSTLTSRNAGRTNAPFGTAVHPYIAAGSGTIDSIEFELPAGTYYVTNDRLIPTGKAPVEGTKYDFRAARPLGPTTMDTAFTDLGRDSRGETVVKFGRTGGADIHLWMDDTYDYIQVYTDDAPSTERPARSGLVVEPMTCPPNAFVTGEGVIVLRPGEEHTGSWGYRIVS</sequence>
<dbReference type="CDD" id="cd09022">
    <property type="entry name" value="Aldose_epim_Ec_YihR"/>
    <property type="match status" value="1"/>
</dbReference>
<dbReference type="Proteomes" id="UP000569329">
    <property type="component" value="Unassembled WGS sequence"/>
</dbReference>
<accession>A0A839DQY4</accession>
<organism evidence="2 3">
    <name type="scientific">Halosaccharopolyspora lacisalsi</name>
    <dbReference type="NCBI Taxonomy" id="1000566"/>
    <lineage>
        <taxon>Bacteria</taxon>
        <taxon>Bacillati</taxon>
        <taxon>Actinomycetota</taxon>
        <taxon>Actinomycetes</taxon>
        <taxon>Pseudonocardiales</taxon>
        <taxon>Pseudonocardiaceae</taxon>
        <taxon>Halosaccharopolyspora</taxon>
    </lineage>
</organism>
<evidence type="ECO:0000313" key="3">
    <source>
        <dbReference type="Proteomes" id="UP000569329"/>
    </source>
</evidence>
<dbReference type="Pfam" id="PF01263">
    <property type="entry name" value="Aldose_epim"/>
    <property type="match status" value="1"/>
</dbReference>
<feature type="chain" id="PRO_5038381591" evidence="1">
    <location>
        <begin position="28"/>
        <end position="349"/>
    </location>
</feature>
<dbReference type="PANTHER" id="PTHR10091:SF0">
    <property type="entry name" value="GALACTOSE MUTAROTASE"/>
    <property type="match status" value="1"/>
</dbReference>
<evidence type="ECO:0000256" key="1">
    <source>
        <dbReference type="SAM" id="SignalP"/>
    </source>
</evidence>
<keyword evidence="3" id="KW-1185">Reference proteome</keyword>